<dbReference type="EMBL" id="JAQIPB010000001">
    <property type="protein sequence ID" value="MDA7414938.1"/>
    <property type="molecule type" value="Genomic_DNA"/>
</dbReference>
<proteinExistence type="predicted"/>
<protein>
    <submittedName>
        <fullName evidence="3">Uncharacterized protein</fullName>
    </submittedName>
</protein>
<sequence length="100" mass="12069">MKKLTFTAALSATLASLTMLATPAQADDDWGPRYHGRPGYHHPYADDRARAYRHAQREYHRRMEWEQRQAWRAHRRGMRDYDGDGVPNRYDYRPRNPYRY</sequence>
<evidence type="ECO:0000256" key="2">
    <source>
        <dbReference type="SAM" id="SignalP"/>
    </source>
</evidence>
<evidence type="ECO:0000313" key="3">
    <source>
        <dbReference type="EMBL" id="MDA7414938.1"/>
    </source>
</evidence>
<reference evidence="3" key="1">
    <citation type="submission" date="2023-01" db="EMBL/GenBank/DDBJ databases">
        <title>Xenophilus mangrovi sp. nov., isolated from soil of Mangrove nature reserve.</title>
        <authorList>
            <person name="Xu S."/>
            <person name="Liu Z."/>
            <person name="Xu Y."/>
        </authorList>
    </citation>
    <scope>NUCLEOTIDE SEQUENCE</scope>
    <source>
        <strain evidence="3">YW8</strain>
    </source>
</reference>
<keyword evidence="2" id="KW-0732">Signal</keyword>
<feature type="chain" id="PRO_5042101660" evidence="2">
    <location>
        <begin position="27"/>
        <end position="100"/>
    </location>
</feature>
<comment type="caution">
    <text evidence="3">The sequence shown here is derived from an EMBL/GenBank/DDBJ whole genome shotgun (WGS) entry which is preliminary data.</text>
</comment>
<gene>
    <name evidence="3" type="ORF">PGB34_01050</name>
</gene>
<accession>A0AAE3N4U5</accession>
<keyword evidence="4" id="KW-1185">Reference proteome</keyword>
<feature type="signal peptide" evidence="2">
    <location>
        <begin position="1"/>
        <end position="26"/>
    </location>
</feature>
<feature type="region of interest" description="Disordered" evidence="1">
    <location>
        <begin position="76"/>
        <end position="100"/>
    </location>
</feature>
<name>A0AAE3N4U5_9BURK</name>
<organism evidence="3 4">
    <name type="scientific">Xenophilus arseniciresistens</name>
    <dbReference type="NCBI Taxonomy" id="1283306"/>
    <lineage>
        <taxon>Bacteria</taxon>
        <taxon>Pseudomonadati</taxon>
        <taxon>Pseudomonadota</taxon>
        <taxon>Betaproteobacteria</taxon>
        <taxon>Burkholderiales</taxon>
        <taxon>Comamonadaceae</taxon>
        <taxon>Xenophilus</taxon>
    </lineage>
</organism>
<evidence type="ECO:0000256" key="1">
    <source>
        <dbReference type="SAM" id="MobiDB-lite"/>
    </source>
</evidence>
<dbReference type="Proteomes" id="UP001212602">
    <property type="component" value="Unassembled WGS sequence"/>
</dbReference>
<evidence type="ECO:0000313" key="4">
    <source>
        <dbReference type="Proteomes" id="UP001212602"/>
    </source>
</evidence>
<dbReference type="AlphaFoldDB" id="A0AAE3N4U5"/>